<accession>A0A9C7LC10</accession>
<dbReference type="NCBIfam" id="TIGR02937">
    <property type="entry name" value="sigma70-ECF"/>
    <property type="match status" value="1"/>
</dbReference>
<dbReference type="Pfam" id="PF04542">
    <property type="entry name" value="Sigma70_r2"/>
    <property type="match status" value="1"/>
</dbReference>
<name>A0A9C7LC10_9BACI</name>
<comment type="similarity">
    <text evidence="1">Belongs to the sigma-70 factor family. ECF subfamily.</text>
</comment>
<feature type="domain" description="RNA polymerase sigma factor 70 region 4 type 2" evidence="6">
    <location>
        <begin position="113"/>
        <end position="160"/>
    </location>
</feature>
<dbReference type="InterPro" id="IPR013249">
    <property type="entry name" value="RNA_pol_sigma70_r4_t2"/>
</dbReference>
<dbReference type="CDD" id="cd06171">
    <property type="entry name" value="Sigma70_r4"/>
    <property type="match status" value="1"/>
</dbReference>
<evidence type="ECO:0000256" key="1">
    <source>
        <dbReference type="ARBA" id="ARBA00010641"/>
    </source>
</evidence>
<evidence type="ECO:0000259" key="5">
    <source>
        <dbReference type="Pfam" id="PF04542"/>
    </source>
</evidence>
<dbReference type="SUPFAM" id="SSF88946">
    <property type="entry name" value="Sigma2 domain of RNA polymerase sigma factors"/>
    <property type="match status" value="1"/>
</dbReference>
<keyword evidence="4" id="KW-0804">Transcription</keyword>
<dbReference type="PANTHER" id="PTHR43133:SF60">
    <property type="entry name" value="RNA POLYMERASE SIGMA FACTOR SIGV"/>
    <property type="match status" value="1"/>
</dbReference>
<protein>
    <submittedName>
        <fullName evidence="7">ECF RNA polymerase sigma factor SigW</fullName>
    </submittedName>
</protein>
<dbReference type="Gene3D" id="1.10.10.10">
    <property type="entry name" value="Winged helix-like DNA-binding domain superfamily/Winged helix DNA-binding domain"/>
    <property type="match status" value="1"/>
</dbReference>
<dbReference type="AlphaFoldDB" id="A0A9C7LC10"/>
<dbReference type="GO" id="GO:0016987">
    <property type="term" value="F:sigma factor activity"/>
    <property type="evidence" value="ECO:0007669"/>
    <property type="project" value="UniProtKB-KW"/>
</dbReference>
<dbReference type="InterPro" id="IPR013324">
    <property type="entry name" value="RNA_pol_sigma_r3/r4-like"/>
</dbReference>
<organism evidence="7 8">
    <name type="scientific">Pseudoneobacillus rhizosphaerae</name>
    <dbReference type="NCBI Taxonomy" id="2880968"/>
    <lineage>
        <taxon>Bacteria</taxon>
        <taxon>Bacillati</taxon>
        <taxon>Bacillota</taxon>
        <taxon>Bacilli</taxon>
        <taxon>Bacillales</taxon>
        <taxon>Bacillaceae</taxon>
        <taxon>Pseudoneobacillus</taxon>
    </lineage>
</organism>
<feature type="domain" description="RNA polymerase sigma-70 region 2" evidence="5">
    <location>
        <begin position="15"/>
        <end position="77"/>
    </location>
</feature>
<dbReference type="InterPro" id="IPR036388">
    <property type="entry name" value="WH-like_DNA-bd_sf"/>
</dbReference>
<comment type="caution">
    <text evidence="7">The sequence shown here is derived from an EMBL/GenBank/DDBJ whole genome shotgun (WGS) entry which is preliminary data.</text>
</comment>
<evidence type="ECO:0000259" key="6">
    <source>
        <dbReference type="Pfam" id="PF08281"/>
    </source>
</evidence>
<dbReference type="Proteomes" id="UP000789845">
    <property type="component" value="Unassembled WGS sequence"/>
</dbReference>
<evidence type="ECO:0000313" key="7">
    <source>
        <dbReference type="EMBL" id="CAG9610726.1"/>
    </source>
</evidence>
<evidence type="ECO:0000256" key="3">
    <source>
        <dbReference type="ARBA" id="ARBA00023082"/>
    </source>
</evidence>
<dbReference type="SUPFAM" id="SSF88659">
    <property type="entry name" value="Sigma3 and sigma4 domains of RNA polymerase sigma factors"/>
    <property type="match status" value="1"/>
</dbReference>
<dbReference type="InterPro" id="IPR014284">
    <property type="entry name" value="RNA_pol_sigma-70_dom"/>
</dbReference>
<dbReference type="InterPro" id="IPR013325">
    <property type="entry name" value="RNA_pol_sigma_r2"/>
</dbReference>
<dbReference type="RefSeq" id="WP_230499084.1">
    <property type="nucleotide sequence ID" value="NZ_CAKJTG010000049.1"/>
</dbReference>
<dbReference type="InterPro" id="IPR007627">
    <property type="entry name" value="RNA_pol_sigma70_r2"/>
</dbReference>
<evidence type="ECO:0000256" key="4">
    <source>
        <dbReference type="ARBA" id="ARBA00023163"/>
    </source>
</evidence>
<dbReference type="InterPro" id="IPR039425">
    <property type="entry name" value="RNA_pol_sigma-70-like"/>
</dbReference>
<keyword evidence="2" id="KW-0805">Transcription regulation</keyword>
<dbReference type="PANTHER" id="PTHR43133">
    <property type="entry name" value="RNA POLYMERASE ECF-TYPE SIGMA FACTO"/>
    <property type="match status" value="1"/>
</dbReference>
<dbReference type="GO" id="GO:0003677">
    <property type="term" value="F:DNA binding"/>
    <property type="evidence" value="ECO:0007669"/>
    <property type="project" value="InterPro"/>
</dbReference>
<gene>
    <name evidence="7" type="primary">sigW_5</name>
    <name evidence="7" type="ORF">NEOCIP111885_04502</name>
</gene>
<evidence type="ECO:0000256" key="2">
    <source>
        <dbReference type="ARBA" id="ARBA00023015"/>
    </source>
</evidence>
<dbReference type="EMBL" id="CAKJTG010000049">
    <property type="protein sequence ID" value="CAG9610726.1"/>
    <property type="molecule type" value="Genomic_DNA"/>
</dbReference>
<keyword evidence="3" id="KW-0731">Sigma factor</keyword>
<reference evidence="7" key="1">
    <citation type="submission" date="2021-10" db="EMBL/GenBank/DDBJ databases">
        <authorList>
            <person name="Criscuolo A."/>
        </authorList>
    </citation>
    <scope>NUCLEOTIDE SEQUENCE</scope>
    <source>
        <strain evidence="7">CIP111885</strain>
    </source>
</reference>
<dbReference type="Pfam" id="PF08281">
    <property type="entry name" value="Sigma70_r4_2"/>
    <property type="match status" value="1"/>
</dbReference>
<proteinExistence type="inferred from homology"/>
<sequence length="174" mass="20848">MDKQDRDRLLSAAMDEYGHYLIRLAYAFLKDQSKAEDIVQEVFIRYYLHLEKFEGRSSVKTYLYRITVNECHNYFRSWSYRMMELTNFTNYLMVNKHSPETELLKQESTKHVAEMINKLPLKYKEIVWLYYYAELTIQEIADVINCPVNTVKTRLARGRKLARISLSEEDIEHA</sequence>
<keyword evidence="8" id="KW-1185">Reference proteome</keyword>
<evidence type="ECO:0000313" key="8">
    <source>
        <dbReference type="Proteomes" id="UP000789845"/>
    </source>
</evidence>
<dbReference type="GO" id="GO:0006352">
    <property type="term" value="P:DNA-templated transcription initiation"/>
    <property type="evidence" value="ECO:0007669"/>
    <property type="project" value="InterPro"/>
</dbReference>
<dbReference type="Gene3D" id="1.10.1740.10">
    <property type="match status" value="1"/>
</dbReference>